<dbReference type="AlphaFoldDB" id="A0A9W8NS91"/>
<gene>
    <name evidence="1" type="ORF">DFH05DRAFT_1406540</name>
</gene>
<proteinExistence type="predicted"/>
<name>A0A9W8NS91_9AGAR</name>
<reference evidence="1 2" key="1">
    <citation type="journal article" date="2023" name="Proc. Natl. Acad. Sci. U.S.A.">
        <title>A global phylogenomic analysis of the shiitake genus Lentinula.</title>
        <authorList>
            <person name="Sierra-Patev S."/>
            <person name="Min B."/>
            <person name="Naranjo-Ortiz M."/>
            <person name="Looney B."/>
            <person name="Konkel Z."/>
            <person name="Slot J.C."/>
            <person name="Sakamoto Y."/>
            <person name="Steenwyk J.L."/>
            <person name="Rokas A."/>
            <person name="Carro J."/>
            <person name="Camarero S."/>
            <person name="Ferreira P."/>
            <person name="Molpeceres G."/>
            <person name="Ruiz-Duenas F.J."/>
            <person name="Serrano A."/>
            <person name="Henrissat B."/>
            <person name="Drula E."/>
            <person name="Hughes K.W."/>
            <person name="Mata J.L."/>
            <person name="Ishikawa N.K."/>
            <person name="Vargas-Isla R."/>
            <person name="Ushijima S."/>
            <person name="Smith C.A."/>
            <person name="Donoghue J."/>
            <person name="Ahrendt S."/>
            <person name="Andreopoulos W."/>
            <person name="He G."/>
            <person name="LaButti K."/>
            <person name="Lipzen A."/>
            <person name="Ng V."/>
            <person name="Riley R."/>
            <person name="Sandor L."/>
            <person name="Barry K."/>
            <person name="Martinez A.T."/>
            <person name="Xiao Y."/>
            <person name="Gibbons J.G."/>
            <person name="Terashima K."/>
            <person name="Grigoriev I.V."/>
            <person name="Hibbett D."/>
        </authorList>
    </citation>
    <scope>NUCLEOTIDE SEQUENCE [LARGE SCALE GENOMIC DNA]</scope>
    <source>
        <strain evidence="1 2">TFB7810</strain>
    </source>
</reference>
<dbReference type="Proteomes" id="UP001142393">
    <property type="component" value="Unassembled WGS sequence"/>
</dbReference>
<dbReference type="EMBL" id="JANVFU010000017">
    <property type="protein sequence ID" value="KAJ3739733.1"/>
    <property type="molecule type" value="Genomic_DNA"/>
</dbReference>
<keyword evidence="2" id="KW-1185">Reference proteome</keyword>
<dbReference type="InterPro" id="IPR021276">
    <property type="entry name" value="DUF2855"/>
</dbReference>
<organism evidence="1 2">
    <name type="scientific">Lentinula detonsa</name>
    <dbReference type="NCBI Taxonomy" id="2804962"/>
    <lineage>
        <taxon>Eukaryota</taxon>
        <taxon>Fungi</taxon>
        <taxon>Dikarya</taxon>
        <taxon>Basidiomycota</taxon>
        <taxon>Agaricomycotina</taxon>
        <taxon>Agaricomycetes</taxon>
        <taxon>Agaricomycetidae</taxon>
        <taxon>Agaricales</taxon>
        <taxon>Marasmiineae</taxon>
        <taxon>Omphalotaceae</taxon>
        <taxon>Lentinula</taxon>
    </lineage>
</organism>
<evidence type="ECO:0000313" key="1">
    <source>
        <dbReference type="EMBL" id="KAJ3739733.1"/>
    </source>
</evidence>
<evidence type="ECO:0000313" key="2">
    <source>
        <dbReference type="Proteomes" id="UP001142393"/>
    </source>
</evidence>
<dbReference type="Pfam" id="PF11017">
    <property type="entry name" value="DUF2855"/>
    <property type="match status" value="1"/>
</dbReference>
<sequence>MNSTLCFPRPSSQTSASSLPKSFLVRSPIPNFQELQKGYILLKVDKFGWSANNVTYQALGEHPHFRYYDFHPSPTSSSASVAPQTHGVVPVWGFGTVVASAHPSVAVGERLYGYFAPAKYLVLPIDEKDVNKFSMYVPRPHLPADRRVYNQIQRCSSDPLYTREKEDLTMLYRPLFWTSYWCEDWLACSGYRGGCEYILISSASSKTAFCLAYCFLMKVEKERQKKSSTTAEYRNMSNIRVIGLTSKTNLDFTRQLGLYHEVYDYDSFLSAFHAHHKTDAVSSKSQSKWIYIDIAGNQTLNSRIYTHFASPYTGSKLIATVSLGMTNLVPGEGRAKNIEWNTLNTKSSMMENNMTFSSSSHGFWPVTEQFFLPEWLAIRRVQLTPAQMLDMQKEGWQTLMRDCPGWVKLEYVYGGEQVKSAYETMVNSSRGLGPDKGWIWSMWDAGGPDVDQKAVKAKL</sequence>
<accession>A0A9W8NS91</accession>
<protein>
    <submittedName>
        <fullName evidence="1">Uncharacterized protein</fullName>
    </submittedName>
</protein>
<comment type="caution">
    <text evidence="1">The sequence shown here is derived from an EMBL/GenBank/DDBJ whole genome shotgun (WGS) entry which is preliminary data.</text>
</comment>